<protein>
    <submittedName>
        <fullName evidence="2">Xylose isomerase</fullName>
    </submittedName>
</protein>
<accession>A0A1S1QLZ5</accession>
<proteinExistence type="predicted"/>
<evidence type="ECO:0000313" key="2">
    <source>
        <dbReference type="EMBL" id="OHV34606.1"/>
    </source>
</evidence>
<reference evidence="3" key="1">
    <citation type="submission" date="2016-07" db="EMBL/GenBank/DDBJ databases">
        <title>Sequence Frankia sp. strain CcI1.17.</title>
        <authorList>
            <person name="Ghodhbane-Gtari F."/>
            <person name="Swanson E."/>
            <person name="Gueddou A."/>
            <person name="Morris K."/>
            <person name="Hezbri K."/>
            <person name="Ktari A."/>
            <person name="Nouioui I."/>
            <person name="Abebe-Akele F."/>
            <person name="Simpson S."/>
            <person name="Thomas K."/>
            <person name="Gtari M."/>
            <person name="Tisa L.S."/>
            <person name="Hurst S."/>
        </authorList>
    </citation>
    <scope>NUCLEOTIDE SEQUENCE [LARGE SCALE GENOMIC DNA]</scope>
    <source>
        <strain evidence="3">Cc1.17</strain>
    </source>
</reference>
<dbReference type="Proteomes" id="UP000179627">
    <property type="component" value="Unassembled WGS sequence"/>
</dbReference>
<dbReference type="PANTHER" id="PTHR12110:SF48">
    <property type="entry name" value="BLL3656 PROTEIN"/>
    <property type="match status" value="1"/>
</dbReference>
<sequence>MGRGGTVTAPAPGAASAAVTAPTLFPLGGPFGAAEARALVDAVAGAGFGAVQLTGAHVDGAAADGMAREEFLDLHRARGLEVVTVEVLMGWATADQEAIAAEAVPLLDLARHAGCDKVVAITIDRSGASAAEVAQRLGYLCDLAAERGLQISYEFIPWSVVPTLADALRLLDAVDRPNLGLVLDTWHLFRQPGGLDEAVLRAVPADRVHVVQLCDAPARPADDPVVETTTGRLLPGEGDIDIPAVLDVLAAAGATPVIAAEVYSAPLAELGPAEMARRVYAATDKVLGTRFSGRA</sequence>
<name>A0A1S1QLZ5_9ACTN</name>
<organism evidence="2 3">
    <name type="scientific">Parafrankia colletiae</name>
    <dbReference type="NCBI Taxonomy" id="573497"/>
    <lineage>
        <taxon>Bacteria</taxon>
        <taxon>Bacillati</taxon>
        <taxon>Actinomycetota</taxon>
        <taxon>Actinomycetes</taxon>
        <taxon>Frankiales</taxon>
        <taxon>Frankiaceae</taxon>
        <taxon>Parafrankia</taxon>
    </lineage>
</organism>
<dbReference type="Gene3D" id="3.20.20.150">
    <property type="entry name" value="Divalent-metal-dependent TIM barrel enzymes"/>
    <property type="match status" value="1"/>
</dbReference>
<dbReference type="OrthoDB" id="9780241at2"/>
<dbReference type="Pfam" id="PF01261">
    <property type="entry name" value="AP_endonuc_2"/>
    <property type="match status" value="1"/>
</dbReference>
<keyword evidence="2" id="KW-0413">Isomerase</keyword>
<dbReference type="SUPFAM" id="SSF51658">
    <property type="entry name" value="Xylose isomerase-like"/>
    <property type="match status" value="1"/>
</dbReference>
<evidence type="ECO:0000313" key="3">
    <source>
        <dbReference type="Proteomes" id="UP000179627"/>
    </source>
</evidence>
<keyword evidence="3" id="KW-1185">Reference proteome</keyword>
<dbReference type="AlphaFoldDB" id="A0A1S1QLZ5"/>
<dbReference type="EMBL" id="MBLM01000127">
    <property type="protein sequence ID" value="OHV34606.1"/>
    <property type="molecule type" value="Genomic_DNA"/>
</dbReference>
<dbReference type="PANTHER" id="PTHR12110">
    <property type="entry name" value="HYDROXYPYRUVATE ISOMERASE"/>
    <property type="match status" value="1"/>
</dbReference>
<dbReference type="InterPro" id="IPR036237">
    <property type="entry name" value="Xyl_isomerase-like_sf"/>
</dbReference>
<feature type="domain" description="Xylose isomerase-like TIM barrel" evidence="1">
    <location>
        <begin position="40"/>
        <end position="266"/>
    </location>
</feature>
<dbReference type="InterPro" id="IPR050312">
    <property type="entry name" value="IolE/XylAMocC-like"/>
</dbReference>
<evidence type="ECO:0000259" key="1">
    <source>
        <dbReference type="Pfam" id="PF01261"/>
    </source>
</evidence>
<gene>
    <name evidence="2" type="ORF">CC117_21595</name>
</gene>
<dbReference type="InterPro" id="IPR013022">
    <property type="entry name" value="Xyl_isomerase-like_TIM-brl"/>
</dbReference>
<comment type="caution">
    <text evidence="2">The sequence shown here is derived from an EMBL/GenBank/DDBJ whole genome shotgun (WGS) entry which is preliminary data.</text>
</comment>
<dbReference type="GO" id="GO:0016853">
    <property type="term" value="F:isomerase activity"/>
    <property type="evidence" value="ECO:0007669"/>
    <property type="project" value="UniProtKB-KW"/>
</dbReference>